<reference evidence="1 2" key="1">
    <citation type="submission" date="2017-09" db="EMBL/GenBank/DDBJ databases">
        <title>The diverse metabolic capabilities of V. boronicumulans make it an excellent choice for continued studies on novel biodegradation.</title>
        <authorList>
            <person name="Sun S."/>
        </authorList>
    </citation>
    <scope>NUCLEOTIDE SEQUENCE [LARGE SCALE GENOMIC DNA]</scope>
    <source>
        <strain evidence="1 2">J1</strain>
    </source>
</reference>
<dbReference type="AlphaFoldDB" id="A0A250DDB5"/>
<evidence type="ECO:0000313" key="2">
    <source>
        <dbReference type="Proteomes" id="UP000217154"/>
    </source>
</evidence>
<name>A0A250DDB5_9BURK</name>
<gene>
    <name evidence="1" type="ORF">CKY39_03380</name>
</gene>
<dbReference type="KEGG" id="vbo:CKY39_03380"/>
<proteinExistence type="predicted"/>
<organism evidence="1 2">
    <name type="scientific">Variovorax boronicumulans</name>
    <dbReference type="NCBI Taxonomy" id="436515"/>
    <lineage>
        <taxon>Bacteria</taxon>
        <taxon>Pseudomonadati</taxon>
        <taxon>Pseudomonadota</taxon>
        <taxon>Betaproteobacteria</taxon>
        <taxon>Burkholderiales</taxon>
        <taxon>Comamonadaceae</taxon>
        <taxon>Variovorax</taxon>
    </lineage>
</organism>
<dbReference type="Proteomes" id="UP000217154">
    <property type="component" value="Chromosome"/>
</dbReference>
<accession>A0A250DDB5</accession>
<dbReference type="EMBL" id="CP023284">
    <property type="protein sequence ID" value="ATA52365.1"/>
    <property type="molecule type" value="Genomic_DNA"/>
</dbReference>
<evidence type="ECO:0000313" key="1">
    <source>
        <dbReference type="EMBL" id="ATA52365.1"/>
    </source>
</evidence>
<protein>
    <submittedName>
        <fullName evidence="1">Uncharacterized protein</fullName>
    </submittedName>
</protein>
<sequence>MADSSHAGADAGCSFASYRPTAQFKPFEWVRGEGLSLPQQRLAEFLNDARDVVQGTHMLAQLLSWDEDRREAACSDASPAPFFNACHRGALERLMAVSLGLLSVQIERQCDALDSVRRHG</sequence>
<dbReference type="RefSeq" id="WP_095743447.1">
    <property type="nucleotide sequence ID" value="NZ_CP023284.1"/>
</dbReference>